<evidence type="ECO:0000259" key="1">
    <source>
        <dbReference type="PROSITE" id="PS50995"/>
    </source>
</evidence>
<dbReference type="Gene3D" id="1.10.10.10">
    <property type="entry name" value="Winged helix-like DNA-binding domain superfamily/Winged helix DNA-binding domain"/>
    <property type="match status" value="1"/>
</dbReference>
<dbReference type="InterPro" id="IPR000835">
    <property type="entry name" value="HTH_MarR-typ"/>
</dbReference>
<dbReference type="PRINTS" id="PR00598">
    <property type="entry name" value="HTHMARR"/>
</dbReference>
<feature type="domain" description="HTH marR-type" evidence="1">
    <location>
        <begin position="7"/>
        <end position="139"/>
    </location>
</feature>
<reference evidence="2 3" key="1">
    <citation type="submission" date="2021-01" db="EMBL/GenBank/DDBJ databases">
        <title>Whole genome shotgun sequence of Asanoa siamensis NBRC 107932.</title>
        <authorList>
            <person name="Komaki H."/>
            <person name="Tamura T."/>
        </authorList>
    </citation>
    <scope>NUCLEOTIDE SEQUENCE [LARGE SCALE GENOMIC DNA]</scope>
    <source>
        <strain evidence="2 3">NBRC 107932</strain>
    </source>
</reference>
<accession>A0ABQ4CYC0</accession>
<dbReference type="Pfam" id="PF01047">
    <property type="entry name" value="MarR"/>
    <property type="match status" value="1"/>
</dbReference>
<dbReference type="PROSITE" id="PS50995">
    <property type="entry name" value="HTH_MARR_2"/>
    <property type="match status" value="1"/>
</dbReference>
<protein>
    <recommendedName>
        <fullName evidence="1">HTH marR-type domain-containing protein</fullName>
    </recommendedName>
</protein>
<dbReference type="PANTHER" id="PTHR33164:SF57">
    <property type="entry name" value="MARR-FAMILY TRANSCRIPTIONAL REGULATOR"/>
    <property type="match status" value="1"/>
</dbReference>
<organism evidence="2 3">
    <name type="scientific">Asanoa siamensis</name>
    <dbReference type="NCBI Taxonomy" id="926357"/>
    <lineage>
        <taxon>Bacteria</taxon>
        <taxon>Bacillati</taxon>
        <taxon>Actinomycetota</taxon>
        <taxon>Actinomycetes</taxon>
        <taxon>Micromonosporales</taxon>
        <taxon>Micromonosporaceae</taxon>
        <taxon>Asanoa</taxon>
    </lineage>
</organism>
<name>A0ABQ4CYC0_9ACTN</name>
<dbReference type="SMART" id="SM00347">
    <property type="entry name" value="HTH_MARR"/>
    <property type="match status" value="1"/>
</dbReference>
<evidence type="ECO:0000313" key="3">
    <source>
        <dbReference type="Proteomes" id="UP000604117"/>
    </source>
</evidence>
<dbReference type="EMBL" id="BONE01000058">
    <property type="protein sequence ID" value="GIF76303.1"/>
    <property type="molecule type" value="Genomic_DNA"/>
</dbReference>
<proteinExistence type="predicted"/>
<dbReference type="RefSeq" id="WP_373312345.1">
    <property type="nucleotide sequence ID" value="NZ_BONE01000058.1"/>
</dbReference>
<dbReference type="SUPFAM" id="SSF46785">
    <property type="entry name" value="Winged helix' DNA-binding domain"/>
    <property type="match status" value="1"/>
</dbReference>
<gene>
    <name evidence="2" type="ORF">Asi02nite_58210</name>
</gene>
<comment type="caution">
    <text evidence="2">The sequence shown here is derived from an EMBL/GenBank/DDBJ whole genome shotgun (WGS) entry which is preliminary data.</text>
</comment>
<dbReference type="InterPro" id="IPR036388">
    <property type="entry name" value="WH-like_DNA-bd_sf"/>
</dbReference>
<dbReference type="Proteomes" id="UP000604117">
    <property type="component" value="Unassembled WGS sequence"/>
</dbReference>
<evidence type="ECO:0000313" key="2">
    <source>
        <dbReference type="EMBL" id="GIF76303.1"/>
    </source>
</evidence>
<dbReference type="InterPro" id="IPR039422">
    <property type="entry name" value="MarR/SlyA-like"/>
</dbReference>
<keyword evidence="3" id="KW-1185">Reference proteome</keyword>
<dbReference type="PANTHER" id="PTHR33164">
    <property type="entry name" value="TRANSCRIPTIONAL REGULATOR, MARR FAMILY"/>
    <property type="match status" value="1"/>
</dbReference>
<dbReference type="InterPro" id="IPR036390">
    <property type="entry name" value="WH_DNA-bd_sf"/>
</dbReference>
<sequence>MDHVDEGESLSEAFWGVARRLRHLNRQTMAPWEVTPAQWRAVNVLVDHGPLRLGDLAEKLHIAPRSTTEVVDDLERRTLVERHPDPADRRATLVALTPLGADTATAIRTARTAESERFFGSLSPTDRDHLGRILHNLAHD</sequence>